<proteinExistence type="predicted"/>
<protein>
    <submittedName>
        <fullName evidence="1">Uncharacterized protein</fullName>
    </submittedName>
</protein>
<name>A0A4U6T2W1_SETVI</name>
<sequence>MFLRLEILPLPLRSRIPVTVVVFLAIHGELHAGASLITGGPQVRNEINPPRCMDSASTPSTRRRLDPLSSTFDSAVLEAISAAIIVGTCVSASVCSVIGVAPAGLASMLAVAFDFMPPTPRQPQAQLQLACDLVVSVAAARLPSALRLSFKKAPTIALTKSLVRQRRWTSSATSSTLNRRLAWFLHFASMCLWRL</sequence>
<accession>A0A4U6T2W1</accession>
<reference evidence="1" key="1">
    <citation type="submission" date="2019-03" db="EMBL/GenBank/DDBJ databases">
        <title>WGS assembly of Setaria viridis.</title>
        <authorList>
            <person name="Huang P."/>
            <person name="Jenkins J."/>
            <person name="Grimwood J."/>
            <person name="Barry K."/>
            <person name="Healey A."/>
            <person name="Mamidi S."/>
            <person name="Sreedasyam A."/>
            <person name="Shu S."/>
            <person name="Feldman M."/>
            <person name="Wu J."/>
            <person name="Yu Y."/>
            <person name="Chen C."/>
            <person name="Johnson J."/>
            <person name="Rokhsar D."/>
            <person name="Baxter I."/>
            <person name="Schmutz J."/>
            <person name="Brutnell T."/>
            <person name="Kellogg E."/>
        </authorList>
    </citation>
    <scope>NUCLEOTIDE SEQUENCE [LARGE SCALE GENOMIC DNA]</scope>
</reference>
<dbReference type="AlphaFoldDB" id="A0A4U6T2W1"/>
<gene>
    <name evidence="1" type="ORF">SEVIR_9G317201v2</name>
</gene>
<dbReference type="Proteomes" id="UP000298652">
    <property type="component" value="Chromosome 9"/>
</dbReference>
<keyword evidence="2" id="KW-1185">Reference proteome</keyword>
<dbReference type="EMBL" id="CM016560">
    <property type="protein sequence ID" value="TKV94768.1"/>
    <property type="molecule type" value="Genomic_DNA"/>
</dbReference>
<dbReference type="Gramene" id="TKV94768">
    <property type="protein sequence ID" value="TKV94768"/>
    <property type="gene ID" value="SEVIR_9G317201v2"/>
</dbReference>
<organism evidence="1 2">
    <name type="scientific">Setaria viridis</name>
    <name type="common">Green bristlegrass</name>
    <name type="synonym">Setaria italica subsp. viridis</name>
    <dbReference type="NCBI Taxonomy" id="4556"/>
    <lineage>
        <taxon>Eukaryota</taxon>
        <taxon>Viridiplantae</taxon>
        <taxon>Streptophyta</taxon>
        <taxon>Embryophyta</taxon>
        <taxon>Tracheophyta</taxon>
        <taxon>Spermatophyta</taxon>
        <taxon>Magnoliopsida</taxon>
        <taxon>Liliopsida</taxon>
        <taxon>Poales</taxon>
        <taxon>Poaceae</taxon>
        <taxon>PACMAD clade</taxon>
        <taxon>Panicoideae</taxon>
        <taxon>Panicodae</taxon>
        <taxon>Paniceae</taxon>
        <taxon>Cenchrinae</taxon>
        <taxon>Setaria</taxon>
    </lineage>
</organism>
<evidence type="ECO:0000313" key="2">
    <source>
        <dbReference type="Proteomes" id="UP000298652"/>
    </source>
</evidence>
<evidence type="ECO:0000313" key="1">
    <source>
        <dbReference type="EMBL" id="TKV94768.1"/>
    </source>
</evidence>